<keyword evidence="8 10" id="KW-0326">Glycosidase</keyword>
<proteinExistence type="inferred from homology"/>
<keyword evidence="3" id="KW-0964">Secreted</keyword>
<comment type="subcellular location">
    <subcellularLocation>
        <location evidence="1">Secreted</location>
    </subcellularLocation>
</comment>
<dbReference type="SUPFAM" id="SSF51126">
    <property type="entry name" value="Pectin lyase-like"/>
    <property type="match status" value="1"/>
</dbReference>
<keyword evidence="7" id="KW-0325">Glycoprotein</keyword>
<dbReference type="InterPro" id="IPR012334">
    <property type="entry name" value="Pectin_lyas_fold"/>
</dbReference>
<evidence type="ECO:0000256" key="1">
    <source>
        <dbReference type="ARBA" id="ARBA00004613"/>
    </source>
</evidence>
<evidence type="ECO:0000313" key="12">
    <source>
        <dbReference type="EMBL" id="KAL1586540.1"/>
    </source>
</evidence>
<reference evidence="12 13" key="1">
    <citation type="journal article" date="2020" name="Microbiol. Resour. Announc.">
        <title>Draft Genome Sequence of a Cladosporium Species Isolated from the Mesophotic Ascidian Didemnum maculosum.</title>
        <authorList>
            <person name="Gioti A."/>
            <person name="Siaperas R."/>
            <person name="Nikolaivits E."/>
            <person name="Le Goff G."/>
            <person name="Ouazzani J."/>
            <person name="Kotoulas G."/>
            <person name="Topakas E."/>
        </authorList>
    </citation>
    <scope>NUCLEOTIDE SEQUENCE [LARGE SCALE GENOMIC DNA]</scope>
    <source>
        <strain evidence="12 13">TM138-S3</strain>
    </source>
</reference>
<dbReference type="InterPro" id="IPR011050">
    <property type="entry name" value="Pectin_lyase_fold/virulence"/>
</dbReference>
<dbReference type="GO" id="GO:0004650">
    <property type="term" value="F:polygalacturonase activity"/>
    <property type="evidence" value="ECO:0007669"/>
    <property type="project" value="InterPro"/>
</dbReference>
<evidence type="ECO:0000256" key="11">
    <source>
        <dbReference type="SAM" id="SignalP"/>
    </source>
</evidence>
<comment type="similarity">
    <text evidence="2 10">Belongs to the glycosyl hydrolase 28 family.</text>
</comment>
<keyword evidence="5 10" id="KW-0378">Hydrolase</keyword>
<dbReference type="Pfam" id="PF00295">
    <property type="entry name" value="Glyco_hydro_28"/>
    <property type="match status" value="1"/>
</dbReference>
<evidence type="ECO:0000256" key="3">
    <source>
        <dbReference type="ARBA" id="ARBA00022525"/>
    </source>
</evidence>
<feature type="chain" id="PRO_5044326671" description="Rhamnogalacturonase A" evidence="11">
    <location>
        <begin position="20"/>
        <end position="452"/>
    </location>
</feature>
<dbReference type="GO" id="GO:0005576">
    <property type="term" value="C:extracellular region"/>
    <property type="evidence" value="ECO:0007669"/>
    <property type="project" value="UniProtKB-SubCell"/>
</dbReference>
<evidence type="ECO:0000256" key="4">
    <source>
        <dbReference type="ARBA" id="ARBA00022729"/>
    </source>
</evidence>
<dbReference type="GO" id="GO:0046576">
    <property type="term" value="F:rhamnogalacturonan alpha-L-rhamnopyranosyl-(1-&gt;4)-alpha-D-galactopyranosyluronide lyase activity"/>
    <property type="evidence" value="ECO:0007669"/>
    <property type="project" value="UniProtKB-ARBA"/>
</dbReference>
<evidence type="ECO:0000256" key="8">
    <source>
        <dbReference type="ARBA" id="ARBA00023295"/>
    </source>
</evidence>
<keyword evidence="13" id="KW-1185">Reference proteome</keyword>
<dbReference type="AlphaFoldDB" id="A0AB34KT48"/>
<dbReference type="PANTHER" id="PTHR31736">
    <property type="match status" value="1"/>
</dbReference>
<gene>
    <name evidence="12" type="ORF">WHR41_05200</name>
</gene>
<evidence type="ECO:0000313" key="13">
    <source>
        <dbReference type="Proteomes" id="UP000803884"/>
    </source>
</evidence>
<keyword evidence="4 11" id="KW-0732">Signal</keyword>
<feature type="signal peptide" evidence="11">
    <location>
        <begin position="1"/>
        <end position="19"/>
    </location>
</feature>
<dbReference type="GeneID" id="96006643"/>
<dbReference type="Proteomes" id="UP000803884">
    <property type="component" value="Unassembled WGS sequence"/>
</dbReference>
<evidence type="ECO:0000256" key="7">
    <source>
        <dbReference type="ARBA" id="ARBA00023180"/>
    </source>
</evidence>
<dbReference type="EMBL" id="JAAQHG020000014">
    <property type="protein sequence ID" value="KAL1586540.1"/>
    <property type="molecule type" value="Genomic_DNA"/>
</dbReference>
<name>A0AB34KT48_9PEZI</name>
<evidence type="ECO:0008006" key="14">
    <source>
        <dbReference type="Google" id="ProtNLM"/>
    </source>
</evidence>
<accession>A0AB34KT48</accession>
<evidence type="ECO:0000256" key="10">
    <source>
        <dbReference type="RuleBase" id="RU361169"/>
    </source>
</evidence>
<evidence type="ECO:0000256" key="5">
    <source>
        <dbReference type="ARBA" id="ARBA00022801"/>
    </source>
</evidence>
<protein>
    <recommendedName>
        <fullName evidence="14">Rhamnogalacturonase A</fullName>
    </recommendedName>
</protein>
<organism evidence="12 13">
    <name type="scientific">Cladosporium halotolerans</name>
    <dbReference type="NCBI Taxonomy" id="1052096"/>
    <lineage>
        <taxon>Eukaryota</taxon>
        <taxon>Fungi</taxon>
        <taxon>Dikarya</taxon>
        <taxon>Ascomycota</taxon>
        <taxon>Pezizomycotina</taxon>
        <taxon>Dothideomycetes</taxon>
        <taxon>Dothideomycetidae</taxon>
        <taxon>Cladosporiales</taxon>
        <taxon>Cladosporiaceae</taxon>
        <taxon>Cladosporium</taxon>
    </lineage>
</organism>
<dbReference type="RefSeq" id="XP_069229645.1">
    <property type="nucleotide sequence ID" value="XM_069373805.1"/>
</dbReference>
<dbReference type="PANTHER" id="PTHR31736:SF19">
    <property type="entry name" value="PECTIN LYASE SUPERFAMILY PROTEIN-RELATED"/>
    <property type="match status" value="1"/>
</dbReference>
<dbReference type="Gene3D" id="2.160.20.10">
    <property type="entry name" value="Single-stranded right-handed beta-helix, Pectin lyase-like"/>
    <property type="match status" value="1"/>
</dbReference>
<keyword evidence="6" id="KW-1015">Disulfide bond</keyword>
<evidence type="ECO:0000256" key="9">
    <source>
        <dbReference type="ARBA" id="ARBA00023316"/>
    </source>
</evidence>
<evidence type="ECO:0000256" key="6">
    <source>
        <dbReference type="ARBA" id="ARBA00023157"/>
    </source>
</evidence>
<dbReference type="GO" id="GO:0005975">
    <property type="term" value="P:carbohydrate metabolic process"/>
    <property type="evidence" value="ECO:0007669"/>
    <property type="project" value="InterPro"/>
</dbReference>
<dbReference type="GO" id="GO:0071555">
    <property type="term" value="P:cell wall organization"/>
    <property type="evidence" value="ECO:0007669"/>
    <property type="project" value="UniProtKB-KW"/>
</dbReference>
<evidence type="ECO:0000256" key="2">
    <source>
        <dbReference type="ARBA" id="ARBA00008834"/>
    </source>
</evidence>
<comment type="caution">
    <text evidence="12">The sequence shown here is derived from an EMBL/GenBank/DDBJ whole genome shotgun (WGS) entry which is preliminary data.</text>
</comment>
<keyword evidence="9" id="KW-0961">Cell wall biogenesis/degradation</keyword>
<sequence>MFLKYSAAAVAALHALALAQSVDLAGNVGPLTSIEDKKAIKTCDIADYGGKANSDISAAINDAFAACKTGGVVVIPSGNYNLENWVDLKNGKAWALQLDGIITRTGTDGGNMIFIEHSSDFELFSTTAKGAVQGHGYEFHKDGSISGPRLLRMYKVSNFSVHDIALVDSPSFHFSLDTCDNGEVYNMAIRGGQHGGLDGIDVWSERIWIHDVMVTNKDECVTVKSPAKDILVENIYCNWSGGCAMGSLGQDVNVTDITYRNIYTVGSNQMYMIKSNGGSGQVSNVVLENFIGHSNAYSMNIEQYWESMDPVDGDGVQLSNIKINNWTGTAADGMQRGPLQIKCADGAPCTGVDVTDFNMWTDKGDTQFYSCRSAYTNLRRAEPLYCMNGGESKTEYAVTTRTVTSAPTGYEAPKLADDLEEDFGFTVSIPVPAMPTSFFPGSAPIKAVAGGS</sequence>
<dbReference type="InterPro" id="IPR000743">
    <property type="entry name" value="Glyco_hydro_28"/>
</dbReference>